<feature type="signal peptide" evidence="8">
    <location>
        <begin position="1"/>
        <end position="19"/>
    </location>
</feature>
<dbReference type="RefSeq" id="XP_021334073.2">
    <property type="nucleotide sequence ID" value="XM_021478398.2"/>
</dbReference>
<dbReference type="GeneID" id="100101653"/>
<dbReference type="AlphaFoldDB" id="A0A8M9Q3T7"/>
<feature type="transmembrane region" description="Helical" evidence="7">
    <location>
        <begin position="27"/>
        <end position="47"/>
    </location>
</feature>
<evidence type="ECO:0000256" key="2">
    <source>
        <dbReference type="ARBA" id="ARBA00022475"/>
    </source>
</evidence>
<organism evidence="9 10">
    <name type="scientific">Danio rerio</name>
    <name type="common">Zebrafish</name>
    <name type="synonym">Brachydanio rerio</name>
    <dbReference type="NCBI Taxonomy" id="7955"/>
    <lineage>
        <taxon>Eukaryota</taxon>
        <taxon>Metazoa</taxon>
        <taxon>Chordata</taxon>
        <taxon>Craniata</taxon>
        <taxon>Vertebrata</taxon>
        <taxon>Euteleostomi</taxon>
        <taxon>Actinopterygii</taxon>
        <taxon>Neopterygii</taxon>
        <taxon>Teleostei</taxon>
        <taxon>Ostariophysi</taxon>
        <taxon>Cypriniformes</taxon>
        <taxon>Danionidae</taxon>
        <taxon>Danioninae</taxon>
        <taxon>Danio</taxon>
    </lineage>
</organism>
<dbReference type="CTD" id="100101653"/>
<evidence type="ECO:0000256" key="6">
    <source>
        <dbReference type="ARBA" id="ARBA00023170"/>
    </source>
</evidence>
<evidence type="ECO:0000256" key="5">
    <source>
        <dbReference type="ARBA" id="ARBA00023157"/>
    </source>
</evidence>
<dbReference type="GO" id="GO:0002376">
    <property type="term" value="P:immune system process"/>
    <property type="evidence" value="ECO:0007669"/>
    <property type="project" value="UniProtKB-KW"/>
</dbReference>
<evidence type="ECO:0000256" key="7">
    <source>
        <dbReference type="SAM" id="Phobius"/>
    </source>
</evidence>
<keyword evidence="7" id="KW-0472">Membrane</keyword>
<sequence length="88" mass="9774">MKLLDVCVFLLLNIGLAAAQQSENVCYVLDGILIVYGIVLTVLYCRLKIRSSSQSSYSEADGDLYQDLGRRDADTYDTLHGMKKKPLA</sequence>
<dbReference type="PANTHER" id="PTHR16803:SF0">
    <property type="entry name" value="HIGH AFFINITY IMMUNOGLOBULIN EPSILON RECEPTOR SUBUNIT GAMMA"/>
    <property type="match status" value="1"/>
</dbReference>
<keyword evidence="6 10" id="KW-0675">Receptor</keyword>
<name>A0A8M9Q3T7_DANRE</name>
<evidence type="ECO:0000256" key="4">
    <source>
        <dbReference type="ARBA" id="ARBA00022859"/>
    </source>
</evidence>
<evidence type="ECO:0000313" key="10">
    <source>
        <dbReference type="RefSeq" id="XP_021334073.2"/>
    </source>
</evidence>
<dbReference type="OrthoDB" id="9941225at2759"/>
<feature type="chain" id="PRO_5044206296" evidence="8">
    <location>
        <begin position="20"/>
        <end position="88"/>
    </location>
</feature>
<evidence type="ECO:0000256" key="1">
    <source>
        <dbReference type="ARBA" id="ARBA00004251"/>
    </source>
</evidence>
<dbReference type="Pfam" id="PF11628">
    <property type="entry name" value="TCR_zetazeta"/>
    <property type="match status" value="1"/>
</dbReference>
<evidence type="ECO:0000256" key="8">
    <source>
        <dbReference type="SAM" id="SignalP"/>
    </source>
</evidence>
<keyword evidence="5" id="KW-1015">Disulfide bond</keyword>
<keyword evidence="3" id="KW-0597">Phosphoprotein</keyword>
<proteinExistence type="predicted"/>
<dbReference type="GO" id="GO:0019767">
    <property type="term" value="F:IgE receptor activity"/>
    <property type="evidence" value="ECO:0007669"/>
    <property type="project" value="InterPro"/>
</dbReference>
<reference evidence="10" key="1">
    <citation type="submission" date="2025-08" db="UniProtKB">
        <authorList>
            <consortium name="RefSeq"/>
        </authorList>
    </citation>
    <scope>IDENTIFICATION</scope>
    <source>
        <strain evidence="10">Tuebingen</strain>
        <tissue evidence="10">Fibroblasts and whole tissue</tissue>
    </source>
</reference>
<keyword evidence="9" id="KW-1185">Reference proteome</keyword>
<dbReference type="GO" id="GO:0032998">
    <property type="term" value="C:Fc-epsilon receptor I complex"/>
    <property type="evidence" value="ECO:0007669"/>
    <property type="project" value="InterPro"/>
</dbReference>
<dbReference type="PANTHER" id="PTHR16803">
    <property type="entry name" value="HIGH AFFINITY IMMUNOGLOBULIN EPSILON RECEPTOR GAMMA-SUBUNIT"/>
    <property type="match status" value="1"/>
</dbReference>
<comment type="subcellular location">
    <subcellularLocation>
        <location evidence="1">Cell membrane</location>
        <topology evidence="1">Single-pass type I membrane protein</topology>
    </subcellularLocation>
</comment>
<protein>
    <submittedName>
        <fullName evidence="10">Fc receptor, IgE, high affinity I, gamma polypeptide like isoform X1</fullName>
    </submittedName>
</protein>
<gene>
    <name evidence="10 11" type="primary">fcer1gl</name>
</gene>
<dbReference type="InterPro" id="IPR021663">
    <property type="entry name" value="CD3_zeta/IgE_Fc_rcpt_gamma"/>
</dbReference>
<dbReference type="Proteomes" id="UP000000437">
    <property type="component" value="Chromosome 2"/>
</dbReference>
<dbReference type="InterPro" id="IPR042340">
    <property type="entry name" value="FCER1G"/>
</dbReference>
<keyword evidence="2" id="KW-1003">Cell membrane</keyword>
<dbReference type="AGR" id="ZFIN:ZDB-GENE-070502-4"/>
<accession>A0A8M9Q3T7</accession>
<keyword evidence="7" id="KW-1133">Transmembrane helix</keyword>
<dbReference type="ZFIN" id="ZDB-GENE-070502-4">
    <property type="gene designation" value="fcer1gl"/>
</dbReference>
<keyword evidence="4" id="KW-0391">Immunity</keyword>
<evidence type="ECO:0000256" key="3">
    <source>
        <dbReference type="ARBA" id="ARBA00022553"/>
    </source>
</evidence>
<keyword evidence="7" id="KW-0812">Transmembrane</keyword>
<keyword evidence="8" id="KW-0732">Signal</keyword>
<evidence type="ECO:0000313" key="11">
    <source>
        <dbReference type="ZFIN" id="ZDB-GENE-070502-4"/>
    </source>
</evidence>
<evidence type="ECO:0000313" key="9">
    <source>
        <dbReference type="Proteomes" id="UP000000437"/>
    </source>
</evidence>